<dbReference type="Pfam" id="PF19502">
    <property type="entry name" value="DUF6036"/>
    <property type="match status" value="1"/>
</dbReference>
<dbReference type="AlphaFoldDB" id="A0A221KAQ6"/>
<proteinExistence type="predicted"/>
<dbReference type="KEGG" id="vff:VITFI_CDS0335"/>
<organism evidence="2 3">
    <name type="scientific">Vitreoscilla filiformis</name>
    <dbReference type="NCBI Taxonomy" id="63"/>
    <lineage>
        <taxon>Bacteria</taxon>
        <taxon>Pseudomonadati</taxon>
        <taxon>Pseudomonadota</taxon>
        <taxon>Betaproteobacteria</taxon>
        <taxon>Neisseriales</taxon>
        <taxon>Neisseriaceae</taxon>
        <taxon>Vitreoscilla</taxon>
    </lineage>
</organism>
<dbReference type="InterPro" id="IPR045792">
    <property type="entry name" value="DUF6036"/>
</dbReference>
<evidence type="ECO:0000313" key="3">
    <source>
        <dbReference type="Proteomes" id="UP000199729"/>
    </source>
</evidence>
<evidence type="ECO:0000313" key="2">
    <source>
        <dbReference type="EMBL" id="ASM76114.1"/>
    </source>
</evidence>
<accession>A0A221KAQ6</accession>
<sequence>MVMSTPRFASFSAAIFALLGQLGDVLKARGTPVHSVRAYIFGGCAVHLYAASRVSSDLDVDLLTAVVPRRDLHAAKAQVGYVLVQSDAEDAPDLLEFDLTYNATLGPLHEDFESRATELERLEGSPLVVFLPAREDLALTKLGRLSEADVADILTLMDFPGASWDFLLKLTQDVEQYHVGRPGDLLSKLGYVRKYHAGLS</sequence>
<gene>
    <name evidence="2" type="ORF">VITFI_CDS0335</name>
</gene>
<feature type="domain" description="DUF6036" evidence="1">
    <location>
        <begin position="39"/>
        <end position="176"/>
    </location>
</feature>
<protein>
    <recommendedName>
        <fullName evidence="1">DUF6036 domain-containing protein</fullName>
    </recommendedName>
</protein>
<reference evidence="2 3" key="1">
    <citation type="submission" date="2017-07" db="EMBL/GenBank/DDBJ databases">
        <title>Complete Genome Sequence of the cosmetic ferment Vitreoscilla filiformis (ATCC15551).</title>
        <authorList>
            <person name="Contreras S."/>
            <person name="Sagory-Zalkind P."/>
            <person name="Blanquart H."/>
            <person name="Iltis A."/>
            <person name="Morand S.C."/>
        </authorList>
    </citation>
    <scope>NUCLEOTIDE SEQUENCE [LARGE SCALE GENOMIC DNA]</scope>
    <source>
        <strain evidence="2 3">ATCC 15551</strain>
    </source>
</reference>
<dbReference type="Proteomes" id="UP000199729">
    <property type="component" value="Chromosome"/>
</dbReference>
<evidence type="ECO:0000259" key="1">
    <source>
        <dbReference type="Pfam" id="PF19502"/>
    </source>
</evidence>
<dbReference type="OrthoDB" id="5865827at2"/>
<name>A0A221KAQ6_VITFI</name>
<keyword evidence="3" id="KW-1185">Reference proteome</keyword>
<dbReference type="EMBL" id="CP022423">
    <property type="protein sequence ID" value="ASM76114.1"/>
    <property type="molecule type" value="Genomic_DNA"/>
</dbReference>